<keyword evidence="3" id="KW-1185">Reference proteome</keyword>
<sequence>MGRPKKSKAAIVANLNKKKVSAKNETKNESKDEYASKLNNSSTCSVKSNTHNVKEVIVNVSDACGKISYEKTNDSYTPEAIYLHHKNENHYEVVEDVEREEPIVIDDKETQLSVIKSCKKKRGNKWCQSKKRTTYFKDYNVDKRKMRPKIELNVKHVFRIIYRPPKYRLELFKPHLEHFLTELQQCGYDYIVMGDFNQNLLEGYSSIRHCFEEFGFRQCVTDSTTECNSLLDHEKLEYDHQKMMGRGDHLPLCKNYYGSNFVDIIVR</sequence>
<evidence type="ECO:0000256" key="1">
    <source>
        <dbReference type="SAM" id="MobiDB-lite"/>
    </source>
</evidence>
<dbReference type="CTD" id="20236502"/>
<reference evidence="2 3" key="1">
    <citation type="journal article" date="2013" name="Nature">
        <title>Insights into bilaterian evolution from three spiralian genomes.</title>
        <authorList>
            <person name="Simakov O."/>
            <person name="Marletaz F."/>
            <person name="Cho S.J."/>
            <person name="Edsinger-Gonzales E."/>
            <person name="Havlak P."/>
            <person name="Hellsten U."/>
            <person name="Kuo D.H."/>
            <person name="Larsson T."/>
            <person name="Lv J."/>
            <person name="Arendt D."/>
            <person name="Savage R."/>
            <person name="Osoegawa K."/>
            <person name="de Jong P."/>
            <person name="Grimwood J."/>
            <person name="Chapman J.A."/>
            <person name="Shapiro H."/>
            <person name="Aerts A."/>
            <person name="Otillar R.P."/>
            <person name="Terry A.Y."/>
            <person name="Boore J.L."/>
            <person name="Grigoriev I.V."/>
            <person name="Lindberg D.R."/>
            <person name="Seaver E.C."/>
            <person name="Weisblat D.A."/>
            <person name="Putnam N.H."/>
            <person name="Rokhsar D.S."/>
        </authorList>
    </citation>
    <scope>NUCLEOTIDE SEQUENCE [LARGE SCALE GENOMIC DNA]</scope>
</reference>
<evidence type="ECO:0000313" key="3">
    <source>
        <dbReference type="Proteomes" id="UP000030746"/>
    </source>
</evidence>
<feature type="region of interest" description="Disordered" evidence="1">
    <location>
        <begin position="1"/>
        <end position="42"/>
    </location>
</feature>
<evidence type="ECO:0008006" key="4">
    <source>
        <dbReference type="Google" id="ProtNLM"/>
    </source>
</evidence>
<dbReference type="AlphaFoldDB" id="V3Z4C0"/>
<accession>V3Z4C0</accession>
<dbReference type="OrthoDB" id="416437at2759"/>
<dbReference type="EMBL" id="KB203274">
    <property type="protein sequence ID" value="ESO85513.1"/>
    <property type="molecule type" value="Genomic_DNA"/>
</dbReference>
<name>V3Z4C0_LOTGI</name>
<dbReference type="RefSeq" id="XP_009063758.1">
    <property type="nucleotide sequence ID" value="XM_009065510.1"/>
</dbReference>
<dbReference type="GeneID" id="20236502"/>
<feature type="compositionally biased region" description="Basic and acidic residues" evidence="1">
    <location>
        <begin position="22"/>
        <end position="35"/>
    </location>
</feature>
<dbReference type="Proteomes" id="UP000030746">
    <property type="component" value="Unassembled WGS sequence"/>
</dbReference>
<evidence type="ECO:0000313" key="2">
    <source>
        <dbReference type="EMBL" id="ESO85513.1"/>
    </source>
</evidence>
<proteinExistence type="predicted"/>
<dbReference type="HOGENOM" id="CLU_1043118_0_0_1"/>
<protein>
    <recommendedName>
        <fullName evidence="4">Endonuclease/exonuclease/phosphatase domain-containing protein</fullName>
    </recommendedName>
</protein>
<gene>
    <name evidence="2" type="ORF">LOTGIDRAFT_155000</name>
</gene>
<dbReference type="KEGG" id="lgi:LOTGIDRAFT_155000"/>
<organism evidence="2 3">
    <name type="scientific">Lottia gigantea</name>
    <name type="common">Giant owl limpet</name>
    <dbReference type="NCBI Taxonomy" id="225164"/>
    <lineage>
        <taxon>Eukaryota</taxon>
        <taxon>Metazoa</taxon>
        <taxon>Spiralia</taxon>
        <taxon>Lophotrochozoa</taxon>
        <taxon>Mollusca</taxon>
        <taxon>Gastropoda</taxon>
        <taxon>Patellogastropoda</taxon>
        <taxon>Lottioidea</taxon>
        <taxon>Lottiidae</taxon>
        <taxon>Lottia</taxon>
    </lineage>
</organism>